<gene>
    <name evidence="3" type="ORF">H696_04940</name>
</gene>
<keyword evidence="2" id="KW-0812">Transmembrane</keyword>
<keyword evidence="2" id="KW-1133">Transmembrane helix</keyword>
<reference evidence="3" key="1">
    <citation type="submission" date="2013-04" db="EMBL/GenBank/DDBJ databases">
        <title>The Genome Sequence of Fonticula alba ATCC 38817.</title>
        <authorList>
            <consortium name="The Broad Institute Genomics Platform"/>
            <person name="Russ C."/>
            <person name="Cuomo C."/>
            <person name="Burger G."/>
            <person name="Gray M.W."/>
            <person name="Holland P.W.H."/>
            <person name="King N."/>
            <person name="Lang F.B.F."/>
            <person name="Roger A.J."/>
            <person name="Ruiz-Trillo I."/>
            <person name="Brown M."/>
            <person name="Walker B."/>
            <person name="Young S."/>
            <person name="Zeng Q."/>
            <person name="Gargeya S."/>
            <person name="Fitzgerald M."/>
            <person name="Haas B."/>
            <person name="Abouelleil A."/>
            <person name="Allen A.W."/>
            <person name="Alvarado L."/>
            <person name="Arachchi H.M."/>
            <person name="Berlin A.M."/>
            <person name="Chapman S.B."/>
            <person name="Gainer-Dewar J."/>
            <person name="Goldberg J."/>
            <person name="Griggs A."/>
            <person name="Gujja S."/>
            <person name="Hansen M."/>
            <person name="Howarth C."/>
            <person name="Imamovic A."/>
            <person name="Ireland A."/>
            <person name="Larimer J."/>
            <person name="McCowan C."/>
            <person name="Murphy C."/>
            <person name="Pearson M."/>
            <person name="Poon T.W."/>
            <person name="Priest M."/>
            <person name="Roberts A."/>
            <person name="Saif S."/>
            <person name="Shea T."/>
            <person name="Sisk P."/>
            <person name="Sykes S."/>
            <person name="Wortman J."/>
            <person name="Nusbaum C."/>
            <person name="Birren B."/>
        </authorList>
    </citation>
    <scope>NUCLEOTIDE SEQUENCE [LARGE SCALE GENOMIC DNA]</scope>
    <source>
        <strain evidence="3">ATCC 38817</strain>
    </source>
</reference>
<evidence type="ECO:0000313" key="4">
    <source>
        <dbReference type="Proteomes" id="UP000030693"/>
    </source>
</evidence>
<keyword evidence="2" id="KW-0472">Membrane</keyword>
<evidence type="ECO:0000256" key="2">
    <source>
        <dbReference type="SAM" id="Phobius"/>
    </source>
</evidence>
<feature type="compositionally biased region" description="Low complexity" evidence="1">
    <location>
        <begin position="40"/>
        <end position="55"/>
    </location>
</feature>
<sequence length="474" mass="50874">MTRTSTKGGESPSSHATDFDEGTSTSVQKGRSQASRKGTASLSAASTAARAEGIAPDASLPGLTSTDTLRLDESSASVNRPGAARRPGATSESPAAPNSTHGALRISPEGQCLDASGRVVSSLLPDASQFYDPAEAHLTPTERGRLARIRQREAVSHWVNPKSMLQERIERLVTALVVSAAAVVMIVYMWPPGADRVALPQVAGTGDRALVVEVPRSAAAFAKLKRYHNVGGGLACRGDYEYRRSVLRGQAATNSQVACQVRLMGDLTLRRRQQLEPTEKILRQAIITDQTGLIVGRQGCMHSGEVLYAVDRAEPFPMLPEPHAAPVRVCTFDGNTERVYSADTELVPAADAHHRSTDGDTQHQDSWARVTRIRPADPQSDLGDMVEWARVLRLPPTLQLQGAGHLSRASTPRGFVAALPIDVPRARNVCIGGQRLDLEPGVATVVYPGKNHHACSDGPFSSQATDLQGHFMWF</sequence>
<dbReference type="Proteomes" id="UP000030693">
    <property type="component" value="Unassembled WGS sequence"/>
</dbReference>
<feature type="compositionally biased region" description="Polar residues" evidence="1">
    <location>
        <begin position="1"/>
        <end position="38"/>
    </location>
</feature>
<feature type="compositionally biased region" description="Polar residues" evidence="1">
    <location>
        <begin position="62"/>
        <end position="78"/>
    </location>
</feature>
<dbReference type="AlphaFoldDB" id="A0A058Z2Y2"/>
<feature type="transmembrane region" description="Helical" evidence="2">
    <location>
        <begin position="172"/>
        <end position="190"/>
    </location>
</feature>
<keyword evidence="4" id="KW-1185">Reference proteome</keyword>
<feature type="region of interest" description="Disordered" evidence="1">
    <location>
        <begin position="1"/>
        <end position="106"/>
    </location>
</feature>
<dbReference type="EMBL" id="KB932208">
    <property type="protein sequence ID" value="KCV68649.1"/>
    <property type="molecule type" value="Genomic_DNA"/>
</dbReference>
<name>A0A058Z2Y2_FONAL</name>
<dbReference type="RefSeq" id="XP_009497081.1">
    <property type="nucleotide sequence ID" value="XM_009498806.1"/>
</dbReference>
<evidence type="ECO:0000313" key="3">
    <source>
        <dbReference type="EMBL" id="KCV68649.1"/>
    </source>
</evidence>
<evidence type="ECO:0000256" key="1">
    <source>
        <dbReference type="SAM" id="MobiDB-lite"/>
    </source>
</evidence>
<accession>A0A058Z2Y2</accession>
<proteinExistence type="predicted"/>
<dbReference type="GeneID" id="20529665"/>
<organism evidence="3">
    <name type="scientific">Fonticula alba</name>
    <name type="common">Slime mold</name>
    <dbReference type="NCBI Taxonomy" id="691883"/>
    <lineage>
        <taxon>Eukaryota</taxon>
        <taxon>Rotosphaerida</taxon>
        <taxon>Fonticulaceae</taxon>
        <taxon>Fonticula</taxon>
    </lineage>
</organism>
<feature type="compositionally biased region" description="Polar residues" evidence="1">
    <location>
        <begin position="90"/>
        <end position="101"/>
    </location>
</feature>
<protein>
    <submittedName>
        <fullName evidence="3">Uncharacterized protein</fullName>
    </submittedName>
</protein>